<proteinExistence type="predicted"/>
<accession>A0AAN7I574</accession>
<dbReference type="Proteomes" id="UP001324115">
    <property type="component" value="Unassembled WGS sequence"/>
</dbReference>
<evidence type="ECO:0000256" key="1">
    <source>
        <dbReference type="SAM" id="Coils"/>
    </source>
</evidence>
<feature type="coiled-coil region" evidence="1">
    <location>
        <begin position="25"/>
        <end position="67"/>
    </location>
</feature>
<keyword evidence="1" id="KW-0175">Coiled coil</keyword>
<keyword evidence="3" id="KW-1185">Reference proteome</keyword>
<protein>
    <submittedName>
        <fullName evidence="2">Uncharacterized protein</fullName>
    </submittedName>
</protein>
<reference evidence="2 3" key="1">
    <citation type="journal article" date="2023" name="G3 (Bethesda)">
        <title>A haplotype-resolved chromosome-scale genome for Quercus rubra L. provides insights into the genetics of adaptive traits for red oak species.</title>
        <authorList>
            <person name="Kapoor B."/>
            <person name="Jenkins J."/>
            <person name="Schmutz J."/>
            <person name="Zhebentyayeva T."/>
            <person name="Kuelheim C."/>
            <person name="Coggeshall M."/>
            <person name="Heim C."/>
            <person name="Lasky J.R."/>
            <person name="Leites L."/>
            <person name="Islam-Faridi N."/>
            <person name="Romero-Severson J."/>
            <person name="DeLeo V.L."/>
            <person name="Lucas S.M."/>
            <person name="Lazic D."/>
            <person name="Gailing O."/>
            <person name="Carlson J."/>
            <person name="Staton M."/>
        </authorList>
    </citation>
    <scope>NUCLEOTIDE SEQUENCE [LARGE SCALE GENOMIC DNA]</scope>
    <source>
        <strain evidence="2">Pseudo-F2</strain>
    </source>
</reference>
<dbReference type="AlphaFoldDB" id="A0AAN7I574"/>
<organism evidence="2 3">
    <name type="scientific">Quercus rubra</name>
    <name type="common">Northern red oak</name>
    <name type="synonym">Quercus borealis</name>
    <dbReference type="NCBI Taxonomy" id="3512"/>
    <lineage>
        <taxon>Eukaryota</taxon>
        <taxon>Viridiplantae</taxon>
        <taxon>Streptophyta</taxon>
        <taxon>Embryophyta</taxon>
        <taxon>Tracheophyta</taxon>
        <taxon>Spermatophyta</taxon>
        <taxon>Magnoliopsida</taxon>
        <taxon>eudicotyledons</taxon>
        <taxon>Gunneridae</taxon>
        <taxon>Pentapetalae</taxon>
        <taxon>rosids</taxon>
        <taxon>fabids</taxon>
        <taxon>Fagales</taxon>
        <taxon>Fagaceae</taxon>
        <taxon>Quercus</taxon>
    </lineage>
</organism>
<evidence type="ECO:0000313" key="3">
    <source>
        <dbReference type="Proteomes" id="UP001324115"/>
    </source>
</evidence>
<name>A0AAN7I574_QUERU</name>
<evidence type="ECO:0000313" key="2">
    <source>
        <dbReference type="EMBL" id="KAK4539790.1"/>
    </source>
</evidence>
<dbReference type="EMBL" id="JAXUIC010000469">
    <property type="protein sequence ID" value="KAK4539790.1"/>
    <property type="molecule type" value="Genomic_DNA"/>
</dbReference>
<gene>
    <name evidence="2" type="ORF">RGQ29_031879</name>
</gene>
<comment type="caution">
    <text evidence="2">The sequence shown here is derived from an EMBL/GenBank/DDBJ whole genome shotgun (WGS) entry which is preliminary data.</text>
</comment>
<sequence length="129" mass="15328">MWQEDERCSEVVDLAWKRFFPGNPMVQVEGKIKECQAKLKQWSRTSFGNITCALKEKKEQLRQAKQKAIKDGTMETVNGLKWEINGLLIKEEKMRKQRPRALWLQEGDQNTKFFHNKASYNIREIELRN</sequence>